<evidence type="ECO:0000313" key="1">
    <source>
        <dbReference type="EMBL" id="SVE51777.1"/>
    </source>
</evidence>
<name>A0A383E4K6_9ZZZZ</name>
<organism evidence="1">
    <name type="scientific">marine metagenome</name>
    <dbReference type="NCBI Taxonomy" id="408172"/>
    <lineage>
        <taxon>unclassified sequences</taxon>
        <taxon>metagenomes</taxon>
        <taxon>ecological metagenomes</taxon>
    </lineage>
</organism>
<protein>
    <submittedName>
        <fullName evidence="1">Uncharacterized protein</fullName>
    </submittedName>
</protein>
<reference evidence="1" key="1">
    <citation type="submission" date="2018-05" db="EMBL/GenBank/DDBJ databases">
        <authorList>
            <person name="Lanie J.A."/>
            <person name="Ng W.-L."/>
            <person name="Kazmierczak K.M."/>
            <person name="Andrzejewski T.M."/>
            <person name="Davidsen T.M."/>
            <person name="Wayne K.J."/>
            <person name="Tettelin H."/>
            <person name="Glass J.I."/>
            <person name="Rusch D."/>
            <person name="Podicherti R."/>
            <person name="Tsui H.-C.T."/>
            <person name="Winkler M.E."/>
        </authorList>
    </citation>
    <scope>NUCLEOTIDE SEQUENCE</scope>
</reference>
<accession>A0A383E4K6</accession>
<dbReference type="EMBL" id="UINC01222831">
    <property type="protein sequence ID" value="SVE51777.1"/>
    <property type="molecule type" value="Genomic_DNA"/>
</dbReference>
<dbReference type="SUPFAM" id="SSF52266">
    <property type="entry name" value="SGNH hydrolase"/>
    <property type="match status" value="1"/>
</dbReference>
<proteinExistence type="predicted"/>
<gene>
    <name evidence="1" type="ORF">METZ01_LOCUS504631</name>
</gene>
<dbReference type="AlphaFoldDB" id="A0A383E4K6"/>
<feature type="non-terminal residue" evidence="1">
    <location>
        <position position="50"/>
    </location>
</feature>
<sequence>MTKGLWPFFCLFACLGLTAHGKDRFKVFLLAGQSNMEGQGVVDLDHPKYY</sequence>